<protein>
    <submittedName>
        <fullName evidence="1">Uncharacterized protein</fullName>
    </submittedName>
</protein>
<name>A0ACC3B1W4_9EURO</name>
<proteinExistence type="predicted"/>
<comment type="caution">
    <text evidence="1">The sequence shown here is derived from an EMBL/GenBank/DDBJ whole genome shotgun (WGS) entry which is preliminary data.</text>
</comment>
<evidence type="ECO:0000313" key="1">
    <source>
        <dbReference type="EMBL" id="KAK1144351.1"/>
    </source>
</evidence>
<keyword evidence="2" id="KW-1185">Reference proteome</keyword>
<sequence length="761" mass="85143">MDKFGQFEGSTPREKMKNAYAQLTARLSTPVFQGNDVSATPSSAGDIEPSAAAPVPETAAPLSVRVDKEHDGHTQREAASALPAPSVEETALEAPPQQDVQTIQPSALTVNHTEEILPGSVHLGPSEFAVTLPMDSRVKDDYERVLASDSQNISEFVRISSSQDKPAEHEVERLKLKVHDVLKHLSNVATHPDLNISGHIKEAGSDMTKEAAWAEYSSAKFLLLGYFVQLASSRDIHLVIFVHGEKTQKVIERYLIGKGLTYTRPREEMGAGTNLEVSMVKDSLSFGIQSLSSDGIMETYKRPSAIISLDSSFNAKSPSVEHMRTTFARNGQLLPVIRLIVANSSEHVELCFPNLDQIQQLRLVIQYTVHLRDLVGDLQDDALGVREDVEEIITCLLSDNFHSHWSLPQVEPLHIVSPEQLVSLPVGSHGKTDAASASITPATSQKRAFVEEDEEQTSKRLRADTSQDATQFTEFSKFPSQTLDRDIQAFEKNLLQMKTSNAAERQTLQASLDAVKSRLQAEEQAHGKLQHRYESLARDSRKTRKERDQLSENKLAAEQRVEKQKEELGKLKDERTQLRHDLEKAREELKTGGGNLAELESAREEIRRLIKENAALQRKAEYESKQTEYTREQYQNASSVAAQAGNESRQLREENEALKRKVTGDVTRLKELNQKSDAERYLSRIAELEATLSNRDDLLRRKEEELREIRKNRPSTRSTSTQPRSPKLTAGNSRPTSPGINNNHSTFSRASNLRFSSERPV</sequence>
<dbReference type="Proteomes" id="UP001177260">
    <property type="component" value="Unassembled WGS sequence"/>
</dbReference>
<organism evidence="1 2">
    <name type="scientific">Aspergillus melleus</name>
    <dbReference type="NCBI Taxonomy" id="138277"/>
    <lineage>
        <taxon>Eukaryota</taxon>
        <taxon>Fungi</taxon>
        <taxon>Dikarya</taxon>
        <taxon>Ascomycota</taxon>
        <taxon>Pezizomycotina</taxon>
        <taxon>Eurotiomycetes</taxon>
        <taxon>Eurotiomycetidae</taxon>
        <taxon>Eurotiales</taxon>
        <taxon>Aspergillaceae</taxon>
        <taxon>Aspergillus</taxon>
        <taxon>Aspergillus subgen. Circumdati</taxon>
    </lineage>
</organism>
<evidence type="ECO:0000313" key="2">
    <source>
        <dbReference type="Proteomes" id="UP001177260"/>
    </source>
</evidence>
<accession>A0ACC3B1W4</accession>
<reference evidence="1 2" key="1">
    <citation type="journal article" date="2023" name="ACS Omega">
        <title>Identification of the Neoaspergillic Acid Biosynthesis Gene Cluster by Establishing an In Vitro CRISPR-Ribonucleoprotein Genetic System in Aspergillus melleus.</title>
        <authorList>
            <person name="Yuan B."/>
            <person name="Grau M.F."/>
            <person name="Murata R.M."/>
            <person name="Torok T."/>
            <person name="Venkateswaran K."/>
            <person name="Stajich J.E."/>
            <person name="Wang C.C.C."/>
        </authorList>
    </citation>
    <scope>NUCLEOTIDE SEQUENCE [LARGE SCALE GENOMIC DNA]</scope>
    <source>
        <strain evidence="1 2">IMV 1140</strain>
    </source>
</reference>
<gene>
    <name evidence="1" type="ORF">N8T08_005503</name>
</gene>
<dbReference type="EMBL" id="JAOPJF010000031">
    <property type="protein sequence ID" value="KAK1144351.1"/>
    <property type="molecule type" value="Genomic_DNA"/>
</dbReference>